<dbReference type="GO" id="GO:0016579">
    <property type="term" value="P:protein deubiquitination"/>
    <property type="evidence" value="ECO:0007669"/>
    <property type="project" value="InterPro"/>
</dbReference>
<organism evidence="11 12">
    <name type="scientific">Amanita thiersii Skay4041</name>
    <dbReference type="NCBI Taxonomy" id="703135"/>
    <lineage>
        <taxon>Eukaryota</taxon>
        <taxon>Fungi</taxon>
        <taxon>Dikarya</taxon>
        <taxon>Basidiomycota</taxon>
        <taxon>Agaricomycotina</taxon>
        <taxon>Agaricomycetes</taxon>
        <taxon>Agaricomycetidae</taxon>
        <taxon>Agaricales</taxon>
        <taxon>Pluteineae</taxon>
        <taxon>Amanitaceae</taxon>
        <taxon>Amanita</taxon>
    </lineage>
</organism>
<dbReference type="Pfam" id="PF00443">
    <property type="entry name" value="UCH"/>
    <property type="match status" value="1"/>
</dbReference>
<dbReference type="EMBL" id="KZ301984">
    <property type="protein sequence ID" value="PFH51822.1"/>
    <property type="molecule type" value="Genomic_DNA"/>
</dbReference>
<dbReference type="PROSITE" id="PS00973">
    <property type="entry name" value="USP_2"/>
    <property type="match status" value="1"/>
</dbReference>
<dbReference type="PROSITE" id="PS00972">
    <property type="entry name" value="USP_1"/>
    <property type="match status" value="1"/>
</dbReference>
<dbReference type="PANTHER" id="PTHR21646">
    <property type="entry name" value="UBIQUITIN CARBOXYL-TERMINAL HYDROLASE"/>
    <property type="match status" value="1"/>
</dbReference>
<dbReference type="InterPro" id="IPR050185">
    <property type="entry name" value="Ub_carboxyl-term_hydrolase"/>
</dbReference>
<feature type="region of interest" description="Disordered" evidence="8">
    <location>
        <begin position="1123"/>
        <end position="1278"/>
    </location>
</feature>
<feature type="compositionally biased region" description="Polar residues" evidence="8">
    <location>
        <begin position="10"/>
        <end position="21"/>
    </location>
</feature>
<sequence length="1297" mass="144855">MLPPNALPSPATSPSQNQSDLPSQPSRKRQRSQSMNSDASSSSLKRPVSDDLPHDLRSPRAENLSNLSIKDYHQDIDAYMEEQGEADISPLMTIPLSLPCPSLDHPSVPPADKLSIVNKGKAREMEIGQTWYLVARTWWKRWEKACTGVADKEGAVNESDLGPVDNSTLLDHYGNLRSSLAEGVDVEFVPEDVWLSLVAWYGPVSHPLPRRVVPRGVAKQASLELHPPYFKVARLAKQQGLTETPYPPLVVSSGDTVATLHAKLADVVDPNAQSRPAFRVWSLQTPDINFDSALISLTIFLGIKGRLLEPSNQTIEEAGIQSDDGFVVEVMDEQQRWLTGSADSTQINNESPIFKSSEGFFNIMNSSPSMKVTVRRTGVPIGTTLTTAKTPTTMLSNSVKTLIPGTLGLGNMGNTCFMNSALQCLAHNKELTEYFLSGVFEEELNPDNPLGMHGAIAEAFGALLQRIWASTGPSSYSPREFKQQLQRFAPQFSGYQQHDSQELVAFLLDGLHEDLNRVLKKPYVEKPDWEGGGDLELVQLANKSWEGYMLRNDSVIVDLFQGQYQSTLVCPECSKVSITFDPFMYLTLPLPIKKKWRHTIHYIPWENNKPHLKIPVEVDGDVSFKEVRAILGRWMNIPPDNLLTLEVFNHRFYKSLDDNVQVGDMSDSDTIVCYELPCHAQQSRTYKPGPDDPLILPVYLWEANTSSRASFMSASTRHQLFGMPMIVVLDRAHAMDLAVVYDEIIACLHRWTQNAEHLYRWEPNTASNLHKENGDAVTGDVLAPEEGDIVDQRPMIMEDDANETPPGASPAPVKVGSKGDIFILKIQADHKQFGTAQSYYSASNKLETWSQRSSGIAPDQPVLNADDALFCEFDENMKVFYFGDNRSQWDLALWDTWEEFIHPEYEVLEKASAAKKNRGLSLQDCLDEFTKEERLGEDDLWYCPRCKKHQQATKRFDLWKAPDILVVHLKRFSNSRTLRDKIDAFIDFPIEGLDLGEVVRERAIARKLAEQRVNVTALNLTNLDDPLIYDLFGVDEHIGGLGGGHYRAYALNHINDKWYHFDDSFVTPANPTDAVNANAYLLFYRRRTSNPLGGKTYEKVQQVQNKANLVTTRSTDTSATAMIVDTQLPTPPDESRLELPSSPAETEDAYGSVPLSRKREQWRSLDASPTASPSLDSYSLHDELQDDLTFPEQGEDPLSAATSRYDFPNPSSRASPTSSNEALADQDEYDEGRNKSRDNLIRPFGLGMVNRPVGSSSNAGDEDTADAASSSTSLSSLDAFDDDNFQAVMMDTHHEAV</sequence>
<keyword evidence="4" id="KW-0645">Protease</keyword>
<dbReference type="PROSITE" id="PS51283">
    <property type="entry name" value="DUSP"/>
    <property type="match status" value="1"/>
</dbReference>
<dbReference type="OrthoDB" id="292964at2759"/>
<evidence type="ECO:0000256" key="4">
    <source>
        <dbReference type="ARBA" id="ARBA00022670"/>
    </source>
</evidence>
<dbReference type="PROSITE" id="PS50235">
    <property type="entry name" value="USP_3"/>
    <property type="match status" value="1"/>
</dbReference>
<evidence type="ECO:0000256" key="1">
    <source>
        <dbReference type="ARBA" id="ARBA00000707"/>
    </source>
</evidence>
<evidence type="ECO:0000256" key="2">
    <source>
        <dbReference type="ARBA" id="ARBA00009085"/>
    </source>
</evidence>
<feature type="domain" description="USP" evidence="9">
    <location>
        <begin position="407"/>
        <end position="1087"/>
    </location>
</feature>
<dbReference type="InterPro" id="IPR006615">
    <property type="entry name" value="Pept_C19_DUSP"/>
</dbReference>
<evidence type="ECO:0000256" key="7">
    <source>
        <dbReference type="ARBA" id="ARBA00022807"/>
    </source>
</evidence>
<dbReference type="SUPFAM" id="SSF54001">
    <property type="entry name" value="Cysteine proteinases"/>
    <property type="match status" value="1"/>
</dbReference>
<evidence type="ECO:0000256" key="6">
    <source>
        <dbReference type="ARBA" id="ARBA00022801"/>
    </source>
</evidence>
<evidence type="ECO:0000256" key="8">
    <source>
        <dbReference type="SAM" id="MobiDB-lite"/>
    </source>
</evidence>
<keyword evidence="5" id="KW-0833">Ubl conjugation pathway</keyword>
<dbReference type="Pfam" id="PF06337">
    <property type="entry name" value="DUSP"/>
    <property type="match status" value="1"/>
</dbReference>
<evidence type="ECO:0000313" key="11">
    <source>
        <dbReference type="EMBL" id="PFH51822.1"/>
    </source>
</evidence>
<dbReference type="Gene3D" id="3.30.2230.10">
    <property type="entry name" value="DUSP-like"/>
    <property type="match status" value="1"/>
</dbReference>
<keyword evidence="6" id="KW-0378">Hydrolase</keyword>
<comment type="similarity">
    <text evidence="2">Belongs to the peptidase C19 family.</text>
</comment>
<dbReference type="Gene3D" id="3.90.70.10">
    <property type="entry name" value="Cysteine proteinases"/>
    <property type="match status" value="2"/>
</dbReference>
<feature type="compositionally biased region" description="Basic and acidic residues" evidence="8">
    <location>
        <begin position="1231"/>
        <end position="1240"/>
    </location>
</feature>
<dbReference type="SUPFAM" id="SSF143791">
    <property type="entry name" value="DUSP-like"/>
    <property type="match status" value="1"/>
</dbReference>
<keyword evidence="12" id="KW-1185">Reference proteome</keyword>
<dbReference type="EC" id="3.4.19.12" evidence="3"/>
<evidence type="ECO:0000259" key="10">
    <source>
        <dbReference type="PROSITE" id="PS51283"/>
    </source>
</evidence>
<feature type="compositionally biased region" description="Polar residues" evidence="8">
    <location>
        <begin position="1167"/>
        <end position="1177"/>
    </location>
</feature>
<accession>A0A2A9NVW1</accession>
<dbReference type="STRING" id="703135.A0A2A9NVW1"/>
<keyword evidence="7" id="KW-0788">Thiol protease</keyword>
<dbReference type="SMART" id="SM00695">
    <property type="entry name" value="DUSP"/>
    <property type="match status" value="1"/>
</dbReference>
<dbReference type="CDD" id="cd02674">
    <property type="entry name" value="Peptidase_C19R"/>
    <property type="match status" value="1"/>
</dbReference>
<evidence type="ECO:0000259" key="9">
    <source>
        <dbReference type="PROSITE" id="PS50235"/>
    </source>
</evidence>
<evidence type="ECO:0000256" key="3">
    <source>
        <dbReference type="ARBA" id="ARBA00012759"/>
    </source>
</evidence>
<feature type="compositionally biased region" description="Basic and acidic residues" evidence="8">
    <location>
        <begin position="47"/>
        <end position="60"/>
    </location>
</feature>
<feature type="region of interest" description="Disordered" evidence="8">
    <location>
        <begin position="1"/>
        <end position="63"/>
    </location>
</feature>
<gene>
    <name evidence="11" type="ORF">AMATHDRAFT_74701</name>
</gene>
<evidence type="ECO:0000313" key="12">
    <source>
        <dbReference type="Proteomes" id="UP000242287"/>
    </source>
</evidence>
<reference evidence="11 12" key="1">
    <citation type="submission" date="2014-02" db="EMBL/GenBank/DDBJ databases">
        <title>Transposable element dynamics among asymbiotic and ectomycorrhizal Amanita fungi.</title>
        <authorList>
            <consortium name="DOE Joint Genome Institute"/>
            <person name="Hess J."/>
            <person name="Skrede I."/>
            <person name="Wolfe B."/>
            <person name="LaButti K."/>
            <person name="Ohm R.A."/>
            <person name="Grigoriev I.V."/>
            <person name="Pringle A."/>
        </authorList>
    </citation>
    <scope>NUCLEOTIDE SEQUENCE [LARGE SCALE GENOMIC DNA]</scope>
    <source>
        <strain evidence="11 12">SKay4041</strain>
    </source>
</reference>
<dbReference type="GO" id="GO:0004843">
    <property type="term" value="F:cysteine-type deubiquitinase activity"/>
    <property type="evidence" value="ECO:0007669"/>
    <property type="project" value="UniProtKB-EC"/>
</dbReference>
<name>A0A2A9NVW1_9AGAR</name>
<feature type="domain" description="DUSP" evidence="10">
    <location>
        <begin position="105"/>
        <end position="213"/>
    </location>
</feature>
<dbReference type="InterPro" id="IPR001394">
    <property type="entry name" value="Peptidase_C19_UCH"/>
</dbReference>
<dbReference type="InterPro" id="IPR018200">
    <property type="entry name" value="USP_CS"/>
</dbReference>
<feature type="compositionally biased region" description="Polar residues" evidence="8">
    <location>
        <begin position="1209"/>
        <end position="1221"/>
    </location>
</feature>
<comment type="catalytic activity">
    <reaction evidence="1">
        <text>Thiol-dependent hydrolysis of ester, thioester, amide, peptide and isopeptide bonds formed by the C-terminal Gly of ubiquitin (a 76-residue protein attached to proteins as an intracellular targeting signal).</text>
        <dbReference type="EC" id="3.4.19.12"/>
    </reaction>
</comment>
<protein>
    <recommendedName>
        <fullName evidence="3">ubiquitinyl hydrolase 1</fullName>
        <ecNumber evidence="3">3.4.19.12</ecNumber>
    </recommendedName>
</protein>
<dbReference type="PANTHER" id="PTHR21646:SF24">
    <property type="entry name" value="UBIQUITIN CARBOXYL-TERMINAL HYDROLASE"/>
    <property type="match status" value="1"/>
</dbReference>
<feature type="compositionally biased region" description="Low complexity" evidence="8">
    <location>
        <begin position="32"/>
        <end position="43"/>
    </location>
</feature>
<feature type="compositionally biased region" description="Low complexity" evidence="8">
    <location>
        <begin position="1266"/>
        <end position="1278"/>
    </location>
</feature>
<dbReference type="InterPro" id="IPR028889">
    <property type="entry name" value="USP"/>
</dbReference>
<dbReference type="Proteomes" id="UP000242287">
    <property type="component" value="Unassembled WGS sequence"/>
</dbReference>
<dbReference type="InterPro" id="IPR038765">
    <property type="entry name" value="Papain-like_cys_pep_sf"/>
</dbReference>
<dbReference type="GO" id="GO:0006508">
    <property type="term" value="P:proteolysis"/>
    <property type="evidence" value="ECO:0007669"/>
    <property type="project" value="UniProtKB-KW"/>
</dbReference>
<proteinExistence type="inferred from homology"/>
<evidence type="ECO:0000256" key="5">
    <source>
        <dbReference type="ARBA" id="ARBA00022786"/>
    </source>
</evidence>
<dbReference type="InterPro" id="IPR035927">
    <property type="entry name" value="DUSP-like_sf"/>
</dbReference>